<evidence type="ECO:0000313" key="4">
    <source>
        <dbReference type="Proteomes" id="UP000826234"/>
    </source>
</evidence>
<feature type="compositionally biased region" description="Basic and acidic residues" evidence="2">
    <location>
        <begin position="170"/>
        <end position="188"/>
    </location>
</feature>
<feature type="region of interest" description="Disordered" evidence="2">
    <location>
        <begin position="167"/>
        <end position="191"/>
    </location>
</feature>
<dbReference type="Proteomes" id="UP000826234">
    <property type="component" value="Unassembled WGS sequence"/>
</dbReference>
<protein>
    <submittedName>
        <fullName evidence="3">Uncharacterized protein</fullName>
    </submittedName>
</protein>
<comment type="caution">
    <text evidence="3">The sequence shown here is derived from an EMBL/GenBank/DDBJ whole genome shotgun (WGS) entry which is preliminary data.</text>
</comment>
<gene>
    <name evidence="3" type="ORF">JD844_019598</name>
</gene>
<name>A0ABQ7TQT1_PHRPL</name>
<feature type="coiled-coil region" evidence="1">
    <location>
        <begin position="27"/>
        <end position="124"/>
    </location>
</feature>
<sequence length="222" mass="25132">MPALMMKSSSLLLQTSDSISCTDSEELEQLQLETADLRQEVRRLKSLLKEVESNKKSMEEELQRLNQKALGFLSENRSLHNKLQVAEVSQRQAHSAEQDYEEVIHLLEVEIAELKTQLNDVLELKKQLSLVDGQLRKSEVTRKRLEILNRKLLLFVQNAHKLLSTSCSLPEEKRGDSQPDEDKTKKSTEVSLPSSDLVGLLIAEANELLEPVSVSNTTRDGK</sequence>
<keyword evidence="4" id="KW-1185">Reference proteome</keyword>
<accession>A0ABQ7TQT1</accession>
<organism evidence="3 4">
    <name type="scientific">Phrynosoma platyrhinos</name>
    <name type="common">Desert horned lizard</name>
    <dbReference type="NCBI Taxonomy" id="52577"/>
    <lineage>
        <taxon>Eukaryota</taxon>
        <taxon>Metazoa</taxon>
        <taxon>Chordata</taxon>
        <taxon>Craniata</taxon>
        <taxon>Vertebrata</taxon>
        <taxon>Euteleostomi</taxon>
        <taxon>Lepidosauria</taxon>
        <taxon>Squamata</taxon>
        <taxon>Bifurcata</taxon>
        <taxon>Unidentata</taxon>
        <taxon>Episquamata</taxon>
        <taxon>Toxicofera</taxon>
        <taxon>Iguania</taxon>
        <taxon>Phrynosomatidae</taxon>
        <taxon>Phrynosomatinae</taxon>
        <taxon>Phrynosoma</taxon>
    </lineage>
</organism>
<evidence type="ECO:0000256" key="1">
    <source>
        <dbReference type="SAM" id="Coils"/>
    </source>
</evidence>
<keyword evidence="1" id="KW-0175">Coiled coil</keyword>
<reference evidence="3 4" key="1">
    <citation type="journal article" date="2022" name="Gigascience">
        <title>A chromosome-level genome assembly and annotation of the desert horned lizard, Phrynosoma platyrhinos, provides insight into chromosomal rearrangements among reptiles.</title>
        <authorList>
            <person name="Koochekian N."/>
            <person name="Ascanio A."/>
            <person name="Farleigh K."/>
            <person name="Card D.C."/>
            <person name="Schield D.R."/>
            <person name="Castoe T.A."/>
            <person name="Jezkova T."/>
        </authorList>
    </citation>
    <scope>NUCLEOTIDE SEQUENCE [LARGE SCALE GENOMIC DNA]</scope>
    <source>
        <strain evidence="3">NK-2021</strain>
    </source>
</reference>
<evidence type="ECO:0000313" key="3">
    <source>
        <dbReference type="EMBL" id="KAH0631790.1"/>
    </source>
</evidence>
<proteinExistence type="predicted"/>
<evidence type="ECO:0000256" key="2">
    <source>
        <dbReference type="SAM" id="MobiDB-lite"/>
    </source>
</evidence>
<dbReference type="EMBL" id="JAIPUX010000026">
    <property type="protein sequence ID" value="KAH0631790.1"/>
    <property type="molecule type" value="Genomic_DNA"/>
</dbReference>